<dbReference type="InterPro" id="IPR011004">
    <property type="entry name" value="Trimer_LpxA-like_sf"/>
</dbReference>
<dbReference type="Proteomes" id="UP000441102">
    <property type="component" value="Unassembled WGS sequence"/>
</dbReference>
<dbReference type="AlphaFoldDB" id="A0A6I0DMV4"/>
<gene>
    <name evidence="4" type="ORF">F9L06_17100</name>
</gene>
<dbReference type="InterPro" id="IPR051159">
    <property type="entry name" value="Hexapeptide_acetyltransf"/>
</dbReference>
<comment type="caution">
    <text evidence="4">The sequence shown here is derived from an EMBL/GenBank/DDBJ whole genome shotgun (WGS) entry which is preliminary data.</text>
</comment>
<accession>A0A6I0DMV4</accession>
<dbReference type="GO" id="GO:0005829">
    <property type="term" value="C:cytosol"/>
    <property type="evidence" value="ECO:0007669"/>
    <property type="project" value="TreeGrafter"/>
</dbReference>
<dbReference type="CDD" id="cd05825">
    <property type="entry name" value="LbH_wcaF_like"/>
    <property type="match status" value="1"/>
</dbReference>
<evidence type="ECO:0000256" key="3">
    <source>
        <dbReference type="SAM" id="MobiDB-lite"/>
    </source>
</evidence>
<evidence type="ECO:0000256" key="1">
    <source>
        <dbReference type="ARBA" id="ARBA00007274"/>
    </source>
</evidence>
<evidence type="ECO:0000313" key="4">
    <source>
        <dbReference type="EMBL" id="KAB2795539.1"/>
    </source>
</evidence>
<feature type="region of interest" description="Disordered" evidence="3">
    <location>
        <begin position="1"/>
        <end position="24"/>
    </location>
</feature>
<dbReference type="EMBL" id="WBWX01000006">
    <property type="protein sequence ID" value="KAB2795539.1"/>
    <property type="molecule type" value="Genomic_DNA"/>
</dbReference>
<dbReference type="PANTHER" id="PTHR23416">
    <property type="entry name" value="SIALIC ACID SYNTHASE-RELATED"/>
    <property type="match status" value="1"/>
</dbReference>
<reference evidence="4 5" key="1">
    <citation type="submission" date="2019-09" db="EMBL/GenBank/DDBJ databases">
        <title>Taxonomic organization of the family Brucellaceae based on a phylogenomic approach.</title>
        <authorList>
            <person name="Leclercq S."/>
            <person name="Cloeckaert A."/>
            <person name="Zygmunt M.S."/>
        </authorList>
    </citation>
    <scope>NUCLEOTIDE SEQUENCE [LARGE SCALE GENOMIC DNA]</scope>
    <source>
        <strain evidence="4 5">CCUG 34461</strain>
    </source>
</reference>
<protein>
    <submittedName>
        <fullName evidence="4">Putative colanic acid biosynthesis acetyltransferase</fullName>
    </submittedName>
</protein>
<dbReference type="GO" id="GO:0008374">
    <property type="term" value="F:O-acyltransferase activity"/>
    <property type="evidence" value="ECO:0007669"/>
    <property type="project" value="TreeGrafter"/>
</dbReference>
<organism evidence="4 5">
    <name type="scientific">Brucella anthropi</name>
    <name type="common">Ochrobactrum anthropi</name>
    <dbReference type="NCBI Taxonomy" id="529"/>
    <lineage>
        <taxon>Bacteria</taxon>
        <taxon>Pseudomonadati</taxon>
        <taxon>Pseudomonadota</taxon>
        <taxon>Alphaproteobacteria</taxon>
        <taxon>Hyphomicrobiales</taxon>
        <taxon>Brucellaceae</taxon>
        <taxon>Brucella/Ochrobactrum group</taxon>
        <taxon>Brucella</taxon>
    </lineage>
</organism>
<dbReference type="Gene3D" id="2.160.10.10">
    <property type="entry name" value="Hexapeptide repeat proteins"/>
    <property type="match status" value="1"/>
</dbReference>
<proteinExistence type="inferred from homology"/>
<comment type="similarity">
    <text evidence="1">Belongs to the transferase hexapeptide repeat family.</text>
</comment>
<evidence type="ECO:0000256" key="2">
    <source>
        <dbReference type="ARBA" id="ARBA00022679"/>
    </source>
</evidence>
<sequence length="208" mass="22403">MTVTSDHKGTFAGETGKSRQLDGISGRMNASRPMEGGATFTLGHRVQRLCWQASWLLLAAWTPSFLWRWRGAVLRAFGAKVHKTAIVRGSARIWWPGNLTMGAHSSLGPGALCYNVAHVTLAPFAIVSQRAHLCTAGHNIDQADFPLIAAPIHIGPYGWVAAEAFVGPGVTIGEGAVLGARGVGFRDMEPWMVYVGNPAKPVRPRRKP</sequence>
<keyword evidence="2 4" id="KW-0808">Transferase</keyword>
<dbReference type="PANTHER" id="PTHR23416:SF23">
    <property type="entry name" value="ACETYLTRANSFERASE C18B11.09C-RELATED"/>
    <property type="match status" value="1"/>
</dbReference>
<name>A0A6I0DMV4_BRUAN</name>
<dbReference type="SUPFAM" id="SSF51161">
    <property type="entry name" value="Trimeric LpxA-like enzymes"/>
    <property type="match status" value="1"/>
</dbReference>
<evidence type="ECO:0000313" key="5">
    <source>
        <dbReference type="Proteomes" id="UP000441102"/>
    </source>
</evidence>